<organism evidence="1">
    <name type="scientific">marine sediment metagenome</name>
    <dbReference type="NCBI Taxonomy" id="412755"/>
    <lineage>
        <taxon>unclassified sequences</taxon>
        <taxon>metagenomes</taxon>
        <taxon>ecological metagenomes</taxon>
    </lineage>
</organism>
<sequence>ARQNRAWQDEHIGVIKTWKDFENYKWPKISEESFYIHKLYK</sequence>
<comment type="caution">
    <text evidence="1">The sequence shown here is derived from an EMBL/GenBank/DDBJ whole genome shotgun (WGS) entry which is preliminary data.</text>
</comment>
<feature type="non-terminal residue" evidence="1">
    <location>
        <position position="1"/>
    </location>
</feature>
<evidence type="ECO:0000313" key="1">
    <source>
        <dbReference type="EMBL" id="GAI89053.1"/>
    </source>
</evidence>
<proteinExistence type="predicted"/>
<accession>X1S7Y8</accession>
<dbReference type="AlphaFoldDB" id="X1S7Y8"/>
<dbReference type="EMBL" id="BARW01018855">
    <property type="protein sequence ID" value="GAI89053.1"/>
    <property type="molecule type" value="Genomic_DNA"/>
</dbReference>
<protein>
    <submittedName>
        <fullName evidence="1">Uncharacterized protein</fullName>
    </submittedName>
</protein>
<reference evidence="1" key="1">
    <citation type="journal article" date="2014" name="Front. Microbiol.">
        <title>High frequency of phylogenetically diverse reductive dehalogenase-homologous genes in deep subseafloor sedimentary metagenomes.</title>
        <authorList>
            <person name="Kawai M."/>
            <person name="Futagami T."/>
            <person name="Toyoda A."/>
            <person name="Takaki Y."/>
            <person name="Nishi S."/>
            <person name="Hori S."/>
            <person name="Arai W."/>
            <person name="Tsubouchi T."/>
            <person name="Morono Y."/>
            <person name="Uchiyama I."/>
            <person name="Ito T."/>
            <person name="Fujiyama A."/>
            <person name="Inagaki F."/>
            <person name="Takami H."/>
        </authorList>
    </citation>
    <scope>NUCLEOTIDE SEQUENCE</scope>
    <source>
        <strain evidence="1">Expedition CK06-06</strain>
    </source>
</reference>
<name>X1S7Y8_9ZZZZ</name>
<gene>
    <name evidence="1" type="ORF">S12H4_32194</name>
</gene>